<dbReference type="InterPro" id="IPR003115">
    <property type="entry name" value="ParB_N"/>
</dbReference>
<reference evidence="2 3" key="1">
    <citation type="submission" date="2018-10" db="EMBL/GenBank/DDBJ databases">
        <title>Natrarchaeobius chitinivorans gen. nov., sp. nov., and Natrarchaeobius haloalkaliphilus sp. nov., alkaliphilic, chitin-utilizing haloarchaea from hypersaline alkaline lakes.</title>
        <authorList>
            <person name="Sorokin D.Y."/>
            <person name="Elcheninov A.G."/>
            <person name="Kostrikina N.A."/>
            <person name="Bale N.J."/>
            <person name="Sinninghe Damste J.S."/>
            <person name="Khijniak T.V."/>
            <person name="Kublanov I.V."/>
            <person name="Toshchakov S.V."/>
        </authorList>
    </citation>
    <scope>NUCLEOTIDE SEQUENCE [LARGE SCALE GENOMIC DNA]</scope>
    <source>
        <strain evidence="2 3">AArcht-Sl</strain>
    </source>
</reference>
<evidence type="ECO:0000313" key="3">
    <source>
        <dbReference type="Proteomes" id="UP000273828"/>
    </source>
</evidence>
<protein>
    <recommendedName>
        <fullName evidence="1">ParB-like N-terminal domain-containing protein</fullName>
    </recommendedName>
</protein>
<dbReference type="Pfam" id="PF02195">
    <property type="entry name" value="ParB_N"/>
    <property type="match status" value="1"/>
</dbReference>
<dbReference type="Gene3D" id="3.90.1530.10">
    <property type="entry name" value="Conserved hypothetical protein from pyrococcus furiosus pfu- 392566-001, ParB domain"/>
    <property type="match status" value="1"/>
</dbReference>
<proteinExistence type="predicted"/>
<organism evidence="2 3">
    <name type="scientific">Natrarchaeobius halalkaliphilus</name>
    <dbReference type="NCBI Taxonomy" id="1679091"/>
    <lineage>
        <taxon>Archaea</taxon>
        <taxon>Methanobacteriati</taxon>
        <taxon>Methanobacteriota</taxon>
        <taxon>Stenosarchaea group</taxon>
        <taxon>Halobacteria</taxon>
        <taxon>Halobacteriales</taxon>
        <taxon>Natrialbaceae</taxon>
        <taxon>Natrarchaeobius</taxon>
    </lineage>
</organism>
<dbReference type="OrthoDB" id="199604at2157"/>
<keyword evidence="3" id="KW-1185">Reference proteome</keyword>
<dbReference type="RefSeq" id="WP_124179015.1">
    <property type="nucleotide sequence ID" value="NZ_REFY01000005.1"/>
</dbReference>
<sequence>MSGTTRNEIAIDEPPFEAGDIVVDREDDSPSEAIVVNVPPIVATEWTVNGRGPLASDNPTYPADDRVVIVIYRTTLDGEYPYYTGGYPIPLERSNQDDVTTYAFPSQRLRRVGTLSPIEIQISSIDPSPYHARNFTTAQNGDFVAEITERGYPDPAPLVRRCDGRFEIVNGHKRIWACHVAGFETVPCHCAYLDDETATRLWARWHLDTYDRAERSAARHRIRSTLGSRADEILEDVTPKM</sequence>
<comment type="caution">
    <text evidence="2">The sequence shown here is derived from an EMBL/GenBank/DDBJ whole genome shotgun (WGS) entry which is preliminary data.</text>
</comment>
<dbReference type="SMART" id="SM00470">
    <property type="entry name" value="ParB"/>
    <property type="match status" value="1"/>
</dbReference>
<evidence type="ECO:0000313" key="2">
    <source>
        <dbReference type="EMBL" id="RQG87815.1"/>
    </source>
</evidence>
<feature type="domain" description="ParB-like N-terminal" evidence="1">
    <location>
        <begin position="118"/>
        <end position="208"/>
    </location>
</feature>
<gene>
    <name evidence="2" type="ORF">EA462_13165</name>
</gene>
<dbReference type="Proteomes" id="UP000273828">
    <property type="component" value="Unassembled WGS sequence"/>
</dbReference>
<dbReference type="EMBL" id="REFY01000005">
    <property type="protein sequence ID" value="RQG87815.1"/>
    <property type="molecule type" value="Genomic_DNA"/>
</dbReference>
<dbReference type="SUPFAM" id="SSF110849">
    <property type="entry name" value="ParB/Sulfiredoxin"/>
    <property type="match status" value="1"/>
</dbReference>
<dbReference type="InterPro" id="IPR036086">
    <property type="entry name" value="ParB/Sulfiredoxin_sf"/>
</dbReference>
<name>A0A3N6MST2_9EURY</name>
<accession>A0A3N6MST2</accession>
<dbReference type="AlphaFoldDB" id="A0A3N6MST2"/>
<evidence type="ECO:0000259" key="1">
    <source>
        <dbReference type="SMART" id="SM00470"/>
    </source>
</evidence>